<dbReference type="InterPro" id="IPR018389">
    <property type="entry name" value="DctP_fam"/>
</dbReference>
<evidence type="ECO:0000313" key="4">
    <source>
        <dbReference type="Proteomes" id="UP000321085"/>
    </source>
</evidence>
<dbReference type="Proteomes" id="UP000321085">
    <property type="component" value="Unassembled WGS sequence"/>
</dbReference>
<proteinExistence type="predicted"/>
<dbReference type="GO" id="GO:0055085">
    <property type="term" value="P:transmembrane transport"/>
    <property type="evidence" value="ECO:0007669"/>
    <property type="project" value="InterPro"/>
</dbReference>
<name>A0A512C0J5_9HYPH</name>
<keyword evidence="1 2" id="KW-0732">Signal</keyword>
<feature type="signal peptide" evidence="2">
    <location>
        <begin position="1"/>
        <end position="22"/>
    </location>
</feature>
<dbReference type="CDD" id="cd13679">
    <property type="entry name" value="PBP2_TRAP_YiaO_like"/>
    <property type="match status" value="1"/>
</dbReference>
<keyword evidence="4" id="KW-1185">Reference proteome</keyword>
<evidence type="ECO:0000256" key="2">
    <source>
        <dbReference type="SAM" id="SignalP"/>
    </source>
</evidence>
<sequence length="325" mass="35659">MKSLSVVISCVMVFSSTATAYAANVKLRLGHATSNESSQHAAALKFAELVKERTQGEVEIAVFAGSSLGNDQQMINLTRGGSVDLVISGSTNFNGIVPQTAGLELPYVFRDSSHAYKVLDGKVGQGLLDELGKHNLKGLAYFENGWRVLTNNKRPVVTPEDAKGLKVRSTPNPYHIQALQLLGMNPSPLAIAELYTALETGAFDAQEHPLPVFWSSKFYEVQKFLTLTNHAYSPTLAVMNKARFDKMLPAYQRVLVESAHEAAAYQRDFNAKNSGRIIQELKKIGFHVVEQPDLAPFRKAVYEPVSKAYAEKNGMDLISAIEAEQ</sequence>
<dbReference type="NCBIfam" id="TIGR00787">
    <property type="entry name" value="dctP"/>
    <property type="match status" value="1"/>
</dbReference>
<dbReference type="GO" id="GO:0030288">
    <property type="term" value="C:outer membrane-bounded periplasmic space"/>
    <property type="evidence" value="ECO:0007669"/>
    <property type="project" value="InterPro"/>
</dbReference>
<dbReference type="RefSeq" id="WP_147022631.1">
    <property type="nucleotide sequence ID" value="NZ_BJYU01000121.1"/>
</dbReference>
<gene>
    <name evidence="3" type="ORF">MAE02_54320</name>
</gene>
<reference evidence="3 4" key="1">
    <citation type="submission" date="2019-07" db="EMBL/GenBank/DDBJ databases">
        <title>Whole genome shotgun sequence of Microvirga aerophila NBRC 106136.</title>
        <authorList>
            <person name="Hosoyama A."/>
            <person name="Uohara A."/>
            <person name="Ohji S."/>
            <person name="Ichikawa N."/>
        </authorList>
    </citation>
    <scope>NUCLEOTIDE SEQUENCE [LARGE SCALE GENOMIC DNA]</scope>
    <source>
        <strain evidence="3 4">NBRC 106136</strain>
    </source>
</reference>
<evidence type="ECO:0000256" key="1">
    <source>
        <dbReference type="ARBA" id="ARBA00022729"/>
    </source>
</evidence>
<protein>
    <recommendedName>
        <fullName evidence="5">ABC transporter substrate-binding protein</fullName>
    </recommendedName>
</protein>
<dbReference type="PANTHER" id="PTHR33376:SF18">
    <property type="entry name" value="2,3-DIKETO-L-GULONATE-BINDING PERIPLASMIC PROTEIN YIAO"/>
    <property type="match status" value="1"/>
</dbReference>
<dbReference type="InterPro" id="IPR004682">
    <property type="entry name" value="TRAP_DctP"/>
</dbReference>
<dbReference type="EMBL" id="BJYU01000121">
    <property type="protein sequence ID" value="GEO17736.1"/>
    <property type="molecule type" value="Genomic_DNA"/>
</dbReference>
<evidence type="ECO:0000313" key="3">
    <source>
        <dbReference type="EMBL" id="GEO17736.1"/>
    </source>
</evidence>
<dbReference type="NCBIfam" id="NF037995">
    <property type="entry name" value="TRAP_S1"/>
    <property type="match status" value="1"/>
</dbReference>
<dbReference type="Gene3D" id="3.40.190.170">
    <property type="entry name" value="Bacterial extracellular solute-binding protein, family 7"/>
    <property type="match status" value="1"/>
</dbReference>
<feature type="chain" id="PRO_5022147240" description="ABC transporter substrate-binding protein" evidence="2">
    <location>
        <begin position="23"/>
        <end position="325"/>
    </location>
</feature>
<dbReference type="AlphaFoldDB" id="A0A512C0J5"/>
<organism evidence="3 4">
    <name type="scientific">Microvirga aerophila</name>
    <dbReference type="NCBI Taxonomy" id="670291"/>
    <lineage>
        <taxon>Bacteria</taxon>
        <taxon>Pseudomonadati</taxon>
        <taxon>Pseudomonadota</taxon>
        <taxon>Alphaproteobacteria</taxon>
        <taxon>Hyphomicrobiales</taxon>
        <taxon>Methylobacteriaceae</taxon>
        <taxon>Microvirga</taxon>
    </lineage>
</organism>
<evidence type="ECO:0008006" key="5">
    <source>
        <dbReference type="Google" id="ProtNLM"/>
    </source>
</evidence>
<dbReference type="InterPro" id="IPR038404">
    <property type="entry name" value="TRAP_DctP_sf"/>
</dbReference>
<accession>A0A512C0J5</accession>
<dbReference type="PANTHER" id="PTHR33376">
    <property type="match status" value="1"/>
</dbReference>
<comment type="caution">
    <text evidence="3">The sequence shown here is derived from an EMBL/GenBank/DDBJ whole genome shotgun (WGS) entry which is preliminary data.</text>
</comment>
<dbReference type="GO" id="GO:0030246">
    <property type="term" value="F:carbohydrate binding"/>
    <property type="evidence" value="ECO:0007669"/>
    <property type="project" value="TreeGrafter"/>
</dbReference>
<dbReference type="Pfam" id="PF03480">
    <property type="entry name" value="DctP"/>
    <property type="match status" value="1"/>
</dbReference>
<dbReference type="PIRSF" id="PIRSF006470">
    <property type="entry name" value="DctB"/>
    <property type="match status" value="1"/>
</dbReference>